<protein>
    <submittedName>
        <fullName evidence="2">Protein early responsive to dehydration 15</fullName>
    </submittedName>
</protein>
<accession>A0A830BE05</accession>
<comment type="caution">
    <text evidence="2">The sequence shown here is derived from an EMBL/GenBank/DDBJ whole genome shotgun (WGS) entry which is preliminary data.</text>
</comment>
<feature type="region of interest" description="Disordered" evidence="1">
    <location>
        <begin position="125"/>
        <end position="147"/>
    </location>
</feature>
<dbReference type="AlphaFoldDB" id="A0A830BE05"/>
<dbReference type="EMBL" id="BMAC01000046">
    <property type="protein sequence ID" value="GFP82533.1"/>
    <property type="molecule type" value="Genomic_DNA"/>
</dbReference>
<feature type="compositionally biased region" description="Acidic residues" evidence="1">
    <location>
        <begin position="136"/>
        <end position="147"/>
    </location>
</feature>
<sequence length="308" mass="34227">MFLVCLDETMSLTYLPLRTTLPINPGLTCMKYVNGNHFIKLFNICSRPFNILGLDIEPPSFSLGLDFETQSSSVPDPLLQPVKRPSPAASFWTIERDDDDFESPVRVSYPPRSFKRLRRRSTPRFVPDPRKVEPVANEEIEESSSDEDWPRGDALLLEVFDVMKNVQGLATIPVSSLTDNSVSDFNLNNTLNHGSSIWRKIIAQSKCTAVRSSGAEASGELLAGVAIKVTIHQVKQSHRNSTGNVLTDNCRGFGMNPDALVKYLNVQRGLKSPGLLRFCKVFSEEVYGLTASFDYNLSHKTRIGAGSL</sequence>
<evidence type="ECO:0000313" key="3">
    <source>
        <dbReference type="Proteomes" id="UP000653305"/>
    </source>
</evidence>
<organism evidence="2 3">
    <name type="scientific">Phtheirospermum japonicum</name>
    <dbReference type="NCBI Taxonomy" id="374723"/>
    <lineage>
        <taxon>Eukaryota</taxon>
        <taxon>Viridiplantae</taxon>
        <taxon>Streptophyta</taxon>
        <taxon>Embryophyta</taxon>
        <taxon>Tracheophyta</taxon>
        <taxon>Spermatophyta</taxon>
        <taxon>Magnoliopsida</taxon>
        <taxon>eudicotyledons</taxon>
        <taxon>Gunneridae</taxon>
        <taxon>Pentapetalae</taxon>
        <taxon>asterids</taxon>
        <taxon>lamiids</taxon>
        <taxon>Lamiales</taxon>
        <taxon>Orobanchaceae</taxon>
        <taxon>Orobanchaceae incertae sedis</taxon>
        <taxon>Phtheirospermum</taxon>
    </lineage>
</organism>
<name>A0A830BE05_9LAMI</name>
<dbReference type="OrthoDB" id="1671977at2759"/>
<keyword evidence="3" id="KW-1185">Reference proteome</keyword>
<proteinExistence type="predicted"/>
<gene>
    <name evidence="2" type="ORF">PHJA_000396300</name>
</gene>
<dbReference type="Proteomes" id="UP000653305">
    <property type="component" value="Unassembled WGS sequence"/>
</dbReference>
<evidence type="ECO:0000313" key="2">
    <source>
        <dbReference type="EMBL" id="GFP82533.1"/>
    </source>
</evidence>
<evidence type="ECO:0000256" key="1">
    <source>
        <dbReference type="SAM" id="MobiDB-lite"/>
    </source>
</evidence>
<reference evidence="2" key="1">
    <citation type="submission" date="2020-07" db="EMBL/GenBank/DDBJ databases">
        <title>Ethylene signaling mediates host invasion by parasitic plants.</title>
        <authorList>
            <person name="Yoshida S."/>
        </authorList>
    </citation>
    <scope>NUCLEOTIDE SEQUENCE</scope>
    <source>
        <strain evidence="2">Okayama</strain>
    </source>
</reference>